<dbReference type="Gene3D" id="3.10.10.10">
    <property type="entry name" value="HIV Type 1 Reverse Transcriptase, subunit A, domain 1"/>
    <property type="match status" value="2"/>
</dbReference>
<dbReference type="GO" id="GO:0008270">
    <property type="term" value="F:zinc ion binding"/>
    <property type="evidence" value="ECO:0007669"/>
    <property type="project" value="InterPro"/>
</dbReference>
<protein>
    <recommendedName>
        <fullName evidence="3">Gypsy retrotransposon integrase-like protein 1</fullName>
        <ecNumber evidence="2">3.1.26.4</ecNumber>
    </recommendedName>
</protein>
<dbReference type="Pfam" id="PF17921">
    <property type="entry name" value="Integrase_H2C2"/>
    <property type="match status" value="2"/>
</dbReference>
<dbReference type="FunFam" id="3.30.420.10:FF:000063">
    <property type="entry name" value="Retrovirus-related Pol polyprotein from transposon 297-like Protein"/>
    <property type="match status" value="2"/>
</dbReference>
<dbReference type="CDD" id="cd01647">
    <property type="entry name" value="RT_LTR"/>
    <property type="match status" value="2"/>
</dbReference>
<reference evidence="7" key="2">
    <citation type="submission" date="2016-06" db="EMBL/GenBank/DDBJ databases">
        <title>The genome of a short-lived fish provides insights into sex chromosome evolution and the genetic control of aging.</title>
        <authorList>
            <person name="Reichwald K."/>
            <person name="Felder M."/>
            <person name="Petzold A."/>
            <person name="Koch P."/>
            <person name="Groth M."/>
            <person name="Platzer M."/>
        </authorList>
    </citation>
    <scope>NUCLEOTIDE SEQUENCE</scope>
    <source>
        <tissue evidence="7">Brain</tissue>
    </source>
</reference>
<dbReference type="InterPro" id="IPR041588">
    <property type="entry name" value="Integrase_H2C2"/>
</dbReference>
<dbReference type="FunFam" id="3.10.20.370:FF:000001">
    <property type="entry name" value="Retrovirus-related Pol polyprotein from transposon 17.6-like protein"/>
    <property type="match status" value="2"/>
</dbReference>
<dbReference type="Gene3D" id="3.30.70.270">
    <property type="match status" value="4"/>
</dbReference>
<feature type="domain" description="Integrase catalytic" evidence="6">
    <location>
        <begin position="2219"/>
        <end position="2392"/>
    </location>
</feature>
<dbReference type="PROSITE" id="PS50878">
    <property type="entry name" value="RT_POL"/>
    <property type="match status" value="2"/>
</dbReference>
<evidence type="ECO:0000256" key="2">
    <source>
        <dbReference type="ARBA" id="ARBA00012180"/>
    </source>
</evidence>
<evidence type="ECO:0000256" key="1">
    <source>
        <dbReference type="ARBA" id="ARBA00010879"/>
    </source>
</evidence>
<dbReference type="InterPro" id="IPR043502">
    <property type="entry name" value="DNA/RNA_pol_sf"/>
</dbReference>
<feature type="compositionally biased region" description="Polar residues" evidence="4">
    <location>
        <begin position="2470"/>
        <end position="2484"/>
    </location>
</feature>
<dbReference type="EMBL" id="HAEJ01003976">
    <property type="protein sequence ID" value="SBS44433.1"/>
    <property type="molecule type" value="Transcribed_RNA"/>
</dbReference>
<dbReference type="SUPFAM" id="SSF56672">
    <property type="entry name" value="DNA/RNA polymerases"/>
    <property type="match status" value="2"/>
</dbReference>
<dbReference type="SMART" id="SM00343">
    <property type="entry name" value="ZnF_C2HC"/>
    <property type="match status" value="2"/>
</dbReference>
<dbReference type="InterPro" id="IPR036397">
    <property type="entry name" value="RNaseH_sf"/>
</dbReference>
<reference evidence="7" key="1">
    <citation type="submission" date="2016-05" db="EMBL/GenBank/DDBJ databases">
        <authorList>
            <person name="Lavstsen T."/>
            <person name="Jespersen J.S."/>
        </authorList>
    </citation>
    <scope>NUCLEOTIDE SEQUENCE</scope>
    <source>
        <tissue evidence="7">Brain</tissue>
    </source>
</reference>
<dbReference type="Gene3D" id="1.10.340.70">
    <property type="match status" value="2"/>
</dbReference>
<dbReference type="InterPro" id="IPR001878">
    <property type="entry name" value="Znf_CCHC"/>
</dbReference>
<feature type="domain" description="Reverse transcriptase" evidence="5">
    <location>
        <begin position="1669"/>
        <end position="1852"/>
    </location>
</feature>
<dbReference type="InterPro" id="IPR001584">
    <property type="entry name" value="Integrase_cat-core"/>
</dbReference>
<dbReference type="PANTHER" id="PTHR37984">
    <property type="entry name" value="PROTEIN CBG26694"/>
    <property type="match status" value="1"/>
</dbReference>
<evidence type="ECO:0000259" key="6">
    <source>
        <dbReference type="PROSITE" id="PS50994"/>
    </source>
</evidence>
<comment type="similarity">
    <text evidence="1">Belongs to the beta type-B retroviral polymerase family. HERV class-II K(HML-2) pol subfamily.</text>
</comment>
<dbReference type="Pfam" id="PF00078">
    <property type="entry name" value="RVT_1"/>
    <property type="match status" value="2"/>
</dbReference>
<feature type="region of interest" description="Disordered" evidence="4">
    <location>
        <begin position="1197"/>
        <end position="1224"/>
    </location>
</feature>
<dbReference type="FunFam" id="1.10.340.70:FF:000003">
    <property type="entry name" value="Protein CBG25708"/>
    <property type="match status" value="2"/>
</dbReference>
<dbReference type="PROSITE" id="PS50994">
    <property type="entry name" value="INTEGRASE"/>
    <property type="match status" value="2"/>
</dbReference>
<feature type="domain" description="Reverse transcriptase" evidence="5">
    <location>
        <begin position="402"/>
        <end position="585"/>
    </location>
</feature>
<dbReference type="InterPro" id="IPR050951">
    <property type="entry name" value="Retrovirus_Pol_polyprotein"/>
</dbReference>
<proteinExistence type="inferred from homology"/>
<dbReference type="EC" id="3.1.26.4" evidence="2"/>
<evidence type="ECO:0000256" key="3">
    <source>
        <dbReference type="ARBA" id="ARBA00039658"/>
    </source>
</evidence>
<dbReference type="Pfam" id="PF00665">
    <property type="entry name" value="rve"/>
    <property type="match status" value="2"/>
</dbReference>
<evidence type="ECO:0000313" key="7">
    <source>
        <dbReference type="EMBL" id="SBS44433.1"/>
    </source>
</evidence>
<dbReference type="SUPFAM" id="SSF53098">
    <property type="entry name" value="Ribonuclease H-like"/>
    <property type="match status" value="2"/>
</dbReference>
<dbReference type="GO" id="GO:0003676">
    <property type="term" value="F:nucleic acid binding"/>
    <property type="evidence" value="ECO:0007669"/>
    <property type="project" value="InterPro"/>
</dbReference>
<feature type="compositionally biased region" description="Polar residues" evidence="4">
    <location>
        <begin position="1203"/>
        <end position="1217"/>
    </location>
</feature>
<dbReference type="Pfam" id="PF17919">
    <property type="entry name" value="RT_RNaseH_2"/>
    <property type="match status" value="2"/>
</dbReference>
<dbReference type="PANTHER" id="PTHR37984:SF8">
    <property type="entry name" value="CCHC-TYPE DOMAIN-CONTAINING PROTEIN"/>
    <property type="match status" value="1"/>
</dbReference>
<dbReference type="GO" id="GO:0015074">
    <property type="term" value="P:DNA integration"/>
    <property type="evidence" value="ECO:0007669"/>
    <property type="project" value="InterPro"/>
</dbReference>
<dbReference type="CDD" id="cd09274">
    <property type="entry name" value="RNase_HI_RT_Ty3"/>
    <property type="match status" value="2"/>
</dbReference>
<feature type="region of interest" description="Disordered" evidence="4">
    <location>
        <begin position="2464"/>
        <end position="2493"/>
    </location>
</feature>
<dbReference type="InterPro" id="IPR000477">
    <property type="entry name" value="RT_dom"/>
</dbReference>
<sequence>MEGLKAPPTLLLDSSNLSRTWKTWRDEFMLYVELTMDPDDEQKKVSLFCYLVGVSGRELLDTLMGDTSRDQWTVEDIVEKFDNHCNPAVNETVERYRFFTRNQGTSETIDTYVTELRLLARTCNFGVIRDSLLRDRIVCGLNNPSLRERLLREKNLTLDACIQLCRAAELSRENSKTISGATVEEVHAVRVAARQTQFSDAVDCKFCGRTHERKKEKCPAYRKKCKKCGRENHFAVKCTVRAEQTRRSNVHNVTACESDECEDVLCVTEADTHDSTTKNTDKVRDTRLFAGMLMGKEMVNFQIDCGASCNVMPIHMLSPNTQLEDSQTVLMMYNRKPPTAKEWDIDQIKVEYADVFTGDGCLEGELRLEVDEAVKPVQLPKRRVPIAMIKPLKKELQDLQRREIITPVECSTDWISGMVVVQKQSGDLRVCIDPKPLNKALQRSHFPLPTIEDILPDLSKAKVFSVCDVKSGFWHVKLEEELSYLTTFSTPFGRYRWLRMPMGISPAPEVFQRKLTQALDGLAGIYIIADDVLITGQGDTEAEAVQDHDEKLRQFLSRCRQKNIKLNADKFKLKQKETTYIGHQLTCNGLKIDPEKVRAIEQMPRPTDVKAVQRLLGMVNYLAKFCPHLSDHCDLLRRLTHKDSEWNWTTRHDDAFQRLKETIAVAPVLKYYCPEEELTVQCDASDKGLGAALMQKGKPVAFASRALTRTEQGYAQIEKELLAVVFSLEKFHQYTYGRKVVVHSDHKPLETIVRKPLLSAPKRLQRMLMRIQKYDLDVVYVPGKDMLLADTLSRAYLPECAPQGSIEEEIESINMVTHAPISPDRLNSIRIATQEDKALQTLIDTIHRGWPTDKRDMDGDIRPYFSFQDELSSQDGLVFRGERVVVPTVMRQQIIARLHSTHLGVEGCLRRARECVYWPGMNEQIKTYVTKCDICRSVDYRQQKETLVPHEIPTRPWAKVASDLFMFDNKDYLITVDYYSNFWEIDYLPDTKSTTVIRKLKAHFARQGIPDLVVSDNGPQYTSGEFLRFSRLWDFQHKTSSPGYPQSNGKAESAVKTAKRLLLKAKLVGQDPYLAILDHRNTPSQGLETSPAQRLLSRRTRTLLPTRTSLLRPKVIPARRELQMKQKRQKECYDRSARDMDSLTLGDSVRVQPLDRHSTWSRGVVVGTVDPRSYEVRLDSGSVLRRNRRHLRHAGVMDPDNAMTDTGALSSSVTDPSGSREQRIESDVVTGGIRTRGVSSTAGVDPGETPDEAVCYWRLSELAPLRAMEGLKAPPTLLLDSSNLSRTWKTWRDEFMLYVELTMDPDDEQKKVSLFCYLVGVSGRELLDTLMGDTSRDQWTVEDIVEKFDNHCNPAVNETVERYRFFTRNQGTSETIDTYVTELRLLARTCNFGVIRDSLLRDRIVCGLNNPSLRERLLREKNLTLDACIQLCRAAELSRENSKTISGATVEEVHAVRVAARQTQFSDAVDCKFCGRTHERKKEKCPAYRKKCKKCGRENHFAVKCTVRAEQTRRSNVHNVTACESDECEDVLCVTEADTHDSTTKNTDKVRDTRLFAGMLMGKEMVNFQIDCGASCNVMPIHMLSPNTQLEDSQTVLMMYNRKPPTAKEWDIDQIKVEYADVFTGDGCLEGELRLEVDEAVKPVQLPKRRVPIAMIKPLKKELQDLQRREIITPVECSTDWISGMVVVQKQSGDLRVCIDPKPLNKALQRSHFPLPTIEDILPDLSKAKVFSVCDVKSGFWHVKLEEELSYLTTFSTPFGRYRWLRMPMGISPAPEVFQRKLTQALDGLAGIYIIADDVLITGQGDTEAEAVQDHDEKLRQFLSRCRQKNIKLNADKFKLKQKETTYIGHQLTCNGLKIDPEKVRAIEQMPRPTDVKAVQRLLGMVNYLAKFCPHLSDHCDLLRRLTHKDSEWNWTTRHDDAFQRLKETIAVAPVLKYYCPEEELTVQCDASDKGLGAALMQKGKPVAFASRALTRTEQGYAQIEKELLAVVFSLEKFHQYTYGRKVVVHSDHKPLETIVRKPLLSAPKRLQRMLMRIQKYDLDVVYVPGKDMLLADTLSRAYLPECAPQGSIEEEIESINMVTHAPISPDRLNSIRIATQEDKALQTLIDTIHRGWPTDKRDMDGDIRPYFSFQDELSSQDGLVFRGERVVVPTVMRQQIIARLHSTHLGVEGCLRRARECVYWPGMNEQIKTYVTKCDICRSVDYRQQKETLVPHEIPTRPWAKVASDLFMFDNKDYLITVDYYSNFWEIDYLPDTKSTTVIRKLKAHFARQGIPDLVVSDNGPQYTSGEFLRFSRLWDFQHKTSSPGYPQSNGKAESAVKTAKRLLLKAKLVGQDPYLAILDHRNTPSQGLETSPAQRLLSRRTRTLLPTRTSLLRPKVIPARRELQMKQKRQKECYDRSARDMDSLTLGDSVRVQPLDRHSTWSRGVVVGTVDPRSYEVRLDSGSVLRRNRRHLRHAGVMDPDNAMTDTGALSSSVTDPSGSREQRIESDVVTGGIRTRSGRKVVPPLRYKDYVP</sequence>
<name>A0A1A8UBE0_NOTFU</name>
<dbReference type="InterPro" id="IPR041577">
    <property type="entry name" value="RT_RNaseH_2"/>
</dbReference>
<dbReference type="FunFam" id="3.30.70.270:FF:000026">
    <property type="entry name" value="Transposon Ty3-G Gag-Pol polyprotein"/>
    <property type="match status" value="2"/>
</dbReference>
<dbReference type="InterPro" id="IPR012337">
    <property type="entry name" value="RNaseH-like_sf"/>
</dbReference>
<dbReference type="InterPro" id="IPR043128">
    <property type="entry name" value="Rev_trsase/Diguanyl_cyclase"/>
</dbReference>
<dbReference type="GO" id="GO:0004523">
    <property type="term" value="F:RNA-DNA hybrid ribonuclease activity"/>
    <property type="evidence" value="ECO:0007669"/>
    <property type="project" value="UniProtKB-EC"/>
</dbReference>
<evidence type="ECO:0000256" key="4">
    <source>
        <dbReference type="SAM" id="MobiDB-lite"/>
    </source>
</evidence>
<feature type="domain" description="Integrase catalytic" evidence="6">
    <location>
        <begin position="952"/>
        <end position="1125"/>
    </location>
</feature>
<dbReference type="Gene3D" id="3.30.420.10">
    <property type="entry name" value="Ribonuclease H-like superfamily/Ribonuclease H"/>
    <property type="match status" value="2"/>
</dbReference>
<gene>
    <name evidence="7" type="primary">BX640584.1</name>
</gene>
<accession>A0A1A8UBE0</accession>
<organism evidence="7">
    <name type="scientific">Nothobranchius furzeri</name>
    <name type="common">Turquoise killifish</name>
    <dbReference type="NCBI Taxonomy" id="105023"/>
    <lineage>
        <taxon>Eukaryota</taxon>
        <taxon>Metazoa</taxon>
        <taxon>Chordata</taxon>
        <taxon>Craniata</taxon>
        <taxon>Vertebrata</taxon>
        <taxon>Euteleostomi</taxon>
        <taxon>Actinopterygii</taxon>
        <taxon>Neopterygii</taxon>
        <taxon>Teleostei</taxon>
        <taxon>Neoteleostei</taxon>
        <taxon>Acanthomorphata</taxon>
        <taxon>Ovalentaria</taxon>
        <taxon>Atherinomorphae</taxon>
        <taxon>Cyprinodontiformes</taxon>
        <taxon>Nothobranchiidae</taxon>
        <taxon>Nothobranchius</taxon>
    </lineage>
</organism>
<evidence type="ECO:0000259" key="5">
    <source>
        <dbReference type="PROSITE" id="PS50878"/>
    </source>
</evidence>